<dbReference type="KEGG" id="tcs:IMZ38_04090"/>
<dbReference type="Proteomes" id="UP000593766">
    <property type="component" value="Chromosome"/>
</dbReference>
<dbReference type="SUPFAM" id="SSF54285">
    <property type="entry name" value="MoaD/ThiS"/>
    <property type="match status" value="1"/>
</dbReference>
<accession>A0A7M1UNQ9</accession>
<reference evidence="2 3" key="1">
    <citation type="submission" date="2020-10" db="EMBL/GenBank/DDBJ databases">
        <title>Complete genome sequence of Thermosphaera aggregans strain 3507.</title>
        <authorList>
            <person name="Zayulina K.S."/>
            <person name="Elcheninov A.G."/>
            <person name="Toshchakov S.V."/>
            <person name="Kublanov I.V."/>
            <person name="Kochetkova T.V."/>
        </authorList>
    </citation>
    <scope>NUCLEOTIDE SEQUENCE [LARGE SCALE GENOMIC DNA]</scope>
    <source>
        <strain evidence="2 3">3507</strain>
    </source>
</reference>
<organism evidence="2 3">
    <name type="scientific">Thermosphaera chiliense</name>
    <dbReference type="NCBI Taxonomy" id="3402707"/>
    <lineage>
        <taxon>Archaea</taxon>
        <taxon>Thermoproteota</taxon>
        <taxon>Thermoprotei</taxon>
        <taxon>Desulfurococcales</taxon>
        <taxon>Desulfurococcaceae</taxon>
        <taxon>Thermosphaera</taxon>
    </lineage>
</organism>
<dbReference type="PANTHER" id="PTHR33359:SF1">
    <property type="entry name" value="MOLYBDOPTERIN SYNTHASE SULFUR CARRIER SUBUNIT"/>
    <property type="match status" value="1"/>
</dbReference>
<dbReference type="GO" id="GO:0006777">
    <property type="term" value="P:Mo-molybdopterin cofactor biosynthetic process"/>
    <property type="evidence" value="ECO:0007669"/>
    <property type="project" value="InterPro"/>
</dbReference>
<proteinExistence type="predicted"/>
<dbReference type="InterPro" id="IPR010038">
    <property type="entry name" value="MoaD_arc-typ"/>
</dbReference>
<dbReference type="AlphaFoldDB" id="A0A7M1UNQ9"/>
<gene>
    <name evidence="2" type="ORF">IMZ38_04090</name>
</gene>
<dbReference type="GO" id="GO:0000166">
    <property type="term" value="F:nucleotide binding"/>
    <property type="evidence" value="ECO:0007669"/>
    <property type="project" value="UniProtKB-KW"/>
</dbReference>
<sequence>MVKVRVKYFLWLAEKAGCSLEEVSLSNSSLLSLLEHIKASRPRLSRIIESIIQSRSEVIVLVNNVSPKTLTVELKEGDEVVFMPPVSGG</sequence>
<keyword evidence="1" id="KW-0547">Nucleotide-binding</keyword>
<evidence type="ECO:0000313" key="3">
    <source>
        <dbReference type="Proteomes" id="UP000593766"/>
    </source>
</evidence>
<keyword evidence="3" id="KW-1185">Reference proteome</keyword>
<dbReference type="InterPro" id="IPR012675">
    <property type="entry name" value="Beta-grasp_dom_sf"/>
</dbReference>
<dbReference type="Pfam" id="PF02597">
    <property type="entry name" value="ThiS"/>
    <property type="match status" value="1"/>
</dbReference>
<dbReference type="InterPro" id="IPR016155">
    <property type="entry name" value="Mopterin_synth/thiamin_S_b"/>
</dbReference>
<dbReference type="GO" id="GO:1990133">
    <property type="term" value="C:molybdopterin adenylyltransferase complex"/>
    <property type="evidence" value="ECO:0007669"/>
    <property type="project" value="TreeGrafter"/>
</dbReference>
<dbReference type="InterPro" id="IPR003749">
    <property type="entry name" value="ThiS/MoaD-like"/>
</dbReference>
<dbReference type="PANTHER" id="PTHR33359">
    <property type="entry name" value="MOLYBDOPTERIN SYNTHASE SULFUR CARRIER SUBUNIT"/>
    <property type="match status" value="1"/>
</dbReference>
<evidence type="ECO:0000313" key="2">
    <source>
        <dbReference type="EMBL" id="QOR93841.1"/>
    </source>
</evidence>
<evidence type="ECO:0000256" key="1">
    <source>
        <dbReference type="ARBA" id="ARBA00022741"/>
    </source>
</evidence>
<dbReference type="NCBIfam" id="TIGR01687">
    <property type="entry name" value="moaD_arch"/>
    <property type="match status" value="1"/>
</dbReference>
<dbReference type="RefSeq" id="WP_193435648.1">
    <property type="nucleotide sequence ID" value="NZ_CP063144.1"/>
</dbReference>
<dbReference type="EMBL" id="CP063144">
    <property type="protein sequence ID" value="QOR93841.1"/>
    <property type="molecule type" value="Genomic_DNA"/>
</dbReference>
<dbReference type="Gene3D" id="3.10.20.30">
    <property type="match status" value="1"/>
</dbReference>
<dbReference type="InterPro" id="IPR044672">
    <property type="entry name" value="MOCS2A"/>
</dbReference>
<name>A0A7M1UNQ9_9CREN</name>
<dbReference type="GeneID" id="59454570"/>
<protein>
    <submittedName>
        <fullName evidence="2">MoaD/ThiS family protein</fullName>
    </submittedName>
</protein>